<feature type="region of interest" description="Disordered" evidence="4">
    <location>
        <begin position="230"/>
        <end position="264"/>
    </location>
</feature>
<dbReference type="Gene3D" id="1.20.120.530">
    <property type="entry name" value="GntR ligand-binding domain-like"/>
    <property type="match status" value="1"/>
</dbReference>
<dbReference type="PROSITE" id="PS50949">
    <property type="entry name" value="HTH_GNTR"/>
    <property type="match status" value="1"/>
</dbReference>
<dbReference type="AlphaFoldDB" id="A0A7W5DXF7"/>
<dbReference type="EMBL" id="JACHXU010000006">
    <property type="protein sequence ID" value="MBB3206313.1"/>
    <property type="molecule type" value="Genomic_DNA"/>
</dbReference>
<evidence type="ECO:0000313" key="6">
    <source>
        <dbReference type="EMBL" id="MBB3206313.1"/>
    </source>
</evidence>
<protein>
    <submittedName>
        <fullName evidence="6">DNA-binding GntR family transcriptional regulator</fullName>
    </submittedName>
</protein>
<name>A0A7W5DXF7_9BACT</name>
<dbReference type="InterPro" id="IPR000524">
    <property type="entry name" value="Tscrpt_reg_HTH_GntR"/>
</dbReference>
<evidence type="ECO:0000256" key="1">
    <source>
        <dbReference type="ARBA" id="ARBA00023015"/>
    </source>
</evidence>
<evidence type="ECO:0000313" key="7">
    <source>
        <dbReference type="Proteomes" id="UP000536179"/>
    </source>
</evidence>
<evidence type="ECO:0000256" key="3">
    <source>
        <dbReference type="ARBA" id="ARBA00023163"/>
    </source>
</evidence>
<keyword evidence="1" id="KW-0805">Transcription regulation</keyword>
<evidence type="ECO:0000259" key="5">
    <source>
        <dbReference type="PROSITE" id="PS50949"/>
    </source>
</evidence>
<dbReference type="GO" id="GO:0003700">
    <property type="term" value="F:DNA-binding transcription factor activity"/>
    <property type="evidence" value="ECO:0007669"/>
    <property type="project" value="InterPro"/>
</dbReference>
<dbReference type="InterPro" id="IPR036388">
    <property type="entry name" value="WH-like_DNA-bd_sf"/>
</dbReference>
<sequence length="264" mass="28747">MSQEIHSVRAYQHLRNRLISGDFEPGTRLLYGPIGKEIGVSATPVREAAGRLANEGLVDLIPQIGAVVRTIGREELIEIYGVREIIEPGASAMAARKASEEQIAAIGEELAKMKEATHAQELGGTEVTTREIKRNFDRADYGFHIRVFEATGNKAIVHTATQSQVLTRVFGIRKHIHDAESMKLTCGHHQAIFDGIANRQPEAAFAAAVEHIQYGLEHCLIVMDQAEAAKAAEEAAKEGGKNEPAAKEAPVETPLETPTEEKSE</sequence>
<accession>A0A7W5DXF7</accession>
<comment type="caution">
    <text evidence="6">The sequence shown here is derived from an EMBL/GenBank/DDBJ whole genome shotgun (WGS) entry which is preliminary data.</text>
</comment>
<dbReference type="SMART" id="SM00345">
    <property type="entry name" value="HTH_GNTR"/>
    <property type="match status" value="1"/>
</dbReference>
<dbReference type="GO" id="GO:0003677">
    <property type="term" value="F:DNA binding"/>
    <property type="evidence" value="ECO:0007669"/>
    <property type="project" value="UniProtKB-KW"/>
</dbReference>
<feature type="compositionally biased region" description="Basic and acidic residues" evidence="4">
    <location>
        <begin position="230"/>
        <end position="250"/>
    </location>
</feature>
<dbReference type="SUPFAM" id="SSF48008">
    <property type="entry name" value="GntR ligand-binding domain-like"/>
    <property type="match status" value="1"/>
</dbReference>
<evidence type="ECO:0000256" key="2">
    <source>
        <dbReference type="ARBA" id="ARBA00023125"/>
    </source>
</evidence>
<keyword evidence="7" id="KW-1185">Reference proteome</keyword>
<dbReference type="PANTHER" id="PTHR43537:SF24">
    <property type="entry name" value="GLUCONATE OPERON TRANSCRIPTIONAL REPRESSOR"/>
    <property type="match status" value="1"/>
</dbReference>
<dbReference type="InterPro" id="IPR011711">
    <property type="entry name" value="GntR_C"/>
</dbReference>
<dbReference type="PANTHER" id="PTHR43537">
    <property type="entry name" value="TRANSCRIPTIONAL REGULATOR, GNTR FAMILY"/>
    <property type="match status" value="1"/>
</dbReference>
<keyword evidence="2 6" id="KW-0238">DNA-binding</keyword>
<dbReference type="SMART" id="SM00895">
    <property type="entry name" value="FCD"/>
    <property type="match status" value="1"/>
</dbReference>
<evidence type="ECO:0000256" key="4">
    <source>
        <dbReference type="SAM" id="MobiDB-lite"/>
    </source>
</evidence>
<dbReference type="RefSeq" id="WP_184304726.1">
    <property type="nucleotide sequence ID" value="NZ_JACHXU010000006.1"/>
</dbReference>
<dbReference type="Pfam" id="PF00392">
    <property type="entry name" value="GntR"/>
    <property type="match status" value="1"/>
</dbReference>
<dbReference type="Proteomes" id="UP000536179">
    <property type="component" value="Unassembled WGS sequence"/>
</dbReference>
<dbReference type="InterPro" id="IPR036390">
    <property type="entry name" value="WH_DNA-bd_sf"/>
</dbReference>
<keyword evidence="3" id="KW-0804">Transcription</keyword>
<reference evidence="6 7" key="1">
    <citation type="submission" date="2020-08" db="EMBL/GenBank/DDBJ databases">
        <title>Genomic Encyclopedia of Type Strains, Phase III (KMG-III): the genomes of soil and plant-associated and newly described type strains.</title>
        <authorList>
            <person name="Whitman W."/>
        </authorList>
    </citation>
    <scope>NUCLEOTIDE SEQUENCE [LARGE SCALE GENOMIC DNA]</scope>
    <source>
        <strain evidence="6 7">CECT 8075</strain>
    </source>
</reference>
<feature type="domain" description="HTH gntR-type" evidence="5">
    <location>
        <begin position="4"/>
        <end position="71"/>
    </location>
</feature>
<dbReference type="Gene3D" id="1.10.10.10">
    <property type="entry name" value="Winged helix-like DNA-binding domain superfamily/Winged helix DNA-binding domain"/>
    <property type="match status" value="1"/>
</dbReference>
<dbReference type="SUPFAM" id="SSF46785">
    <property type="entry name" value="Winged helix' DNA-binding domain"/>
    <property type="match status" value="1"/>
</dbReference>
<gene>
    <name evidence="6" type="ORF">FHS27_002122</name>
</gene>
<organism evidence="6 7">
    <name type="scientific">Aporhodopirellula rubra</name>
    <dbReference type="NCBI Taxonomy" id="980271"/>
    <lineage>
        <taxon>Bacteria</taxon>
        <taxon>Pseudomonadati</taxon>
        <taxon>Planctomycetota</taxon>
        <taxon>Planctomycetia</taxon>
        <taxon>Pirellulales</taxon>
        <taxon>Pirellulaceae</taxon>
        <taxon>Aporhodopirellula</taxon>
    </lineage>
</organism>
<dbReference type="InterPro" id="IPR008920">
    <property type="entry name" value="TF_FadR/GntR_C"/>
</dbReference>
<dbReference type="Pfam" id="PF07729">
    <property type="entry name" value="FCD"/>
    <property type="match status" value="1"/>
</dbReference>
<proteinExistence type="predicted"/>